<feature type="compositionally biased region" description="Basic and acidic residues" evidence="1">
    <location>
        <begin position="141"/>
        <end position="159"/>
    </location>
</feature>
<name>A0AAN5CJ82_9BILA</name>
<feature type="region of interest" description="Disordered" evidence="1">
    <location>
        <begin position="134"/>
        <end position="159"/>
    </location>
</feature>
<dbReference type="EMBL" id="BTRK01000004">
    <property type="protein sequence ID" value="GMR45371.1"/>
    <property type="molecule type" value="Genomic_DNA"/>
</dbReference>
<proteinExistence type="predicted"/>
<gene>
    <name evidence="2" type="ORF">PMAYCL1PPCAC_15566</name>
</gene>
<evidence type="ECO:0000313" key="2">
    <source>
        <dbReference type="EMBL" id="GMR45371.1"/>
    </source>
</evidence>
<reference evidence="3" key="1">
    <citation type="submission" date="2022-10" db="EMBL/GenBank/DDBJ databases">
        <title>Genome assembly of Pristionchus species.</title>
        <authorList>
            <person name="Yoshida K."/>
            <person name="Sommer R.J."/>
        </authorList>
    </citation>
    <scope>NUCLEOTIDE SEQUENCE [LARGE SCALE GENOMIC DNA]</scope>
    <source>
        <strain evidence="3">RS5460</strain>
    </source>
</reference>
<comment type="caution">
    <text evidence="2">The sequence shown here is derived from an EMBL/GenBank/DDBJ whole genome shotgun (WGS) entry which is preliminary data.</text>
</comment>
<dbReference type="AlphaFoldDB" id="A0AAN5CJ82"/>
<sequence length="159" mass="17326">IFIQIMYNLRLAEFDQGARLLSSGVVVEQIDQILSERHDVVIAVLLEVGIGQLVEACLGGVRKVVHRRLLAELLEVLDEILADLAEHSIEDVVLASLGEGVVVRLDKRTLGELVLLDLLGIGLLDLLDGSENGGGRCSSHNGEEDNSRSHGDRRDWGSQ</sequence>
<keyword evidence="3" id="KW-1185">Reference proteome</keyword>
<evidence type="ECO:0000256" key="1">
    <source>
        <dbReference type="SAM" id="MobiDB-lite"/>
    </source>
</evidence>
<organism evidence="2 3">
    <name type="scientific">Pristionchus mayeri</name>
    <dbReference type="NCBI Taxonomy" id="1317129"/>
    <lineage>
        <taxon>Eukaryota</taxon>
        <taxon>Metazoa</taxon>
        <taxon>Ecdysozoa</taxon>
        <taxon>Nematoda</taxon>
        <taxon>Chromadorea</taxon>
        <taxon>Rhabditida</taxon>
        <taxon>Rhabditina</taxon>
        <taxon>Diplogasteromorpha</taxon>
        <taxon>Diplogasteroidea</taxon>
        <taxon>Neodiplogasteridae</taxon>
        <taxon>Pristionchus</taxon>
    </lineage>
</organism>
<feature type="non-terminal residue" evidence="2">
    <location>
        <position position="1"/>
    </location>
</feature>
<feature type="non-terminal residue" evidence="2">
    <location>
        <position position="159"/>
    </location>
</feature>
<protein>
    <submittedName>
        <fullName evidence="2">Uncharacterized protein</fullName>
    </submittedName>
</protein>
<evidence type="ECO:0000313" key="3">
    <source>
        <dbReference type="Proteomes" id="UP001328107"/>
    </source>
</evidence>
<accession>A0AAN5CJ82</accession>
<dbReference type="Proteomes" id="UP001328107">
    <property type="component" value="Unassembled WGS sequence"/>
</dbReference>